<dbReference type="Proteomes" id="UP001163046">
    <property type="component" value="Unassembled WGS sequence"/>
</dbReference>
<feature type="compositionally biased region" description="Acidic residues" evidence="6">
    <location>
        <begin position="375"/>
        <end position="388"/>
    </location>
</feature>
<keyword evidence="3 5" id="KW-0694">RNA-binding</keyword>
<reference evidence="8" key="1">
    <citation type="submission" date="2023-01" db="EMBL/GenBank/DDBJ databases">
        <title>Genome assembly of the deep-sea coral Lophelia pertusa.</title>
        <authorList>
            <person name="Herrera S."/>
            <person name="Cordes E."/>
        </authorList>
    </citation>
    <scope>NUCLEOTIDE SEQUENCE</scope>
    <source>
        <strain evidence="8">USNM1676648</strain>
        <tissue evidence="8">Polyp</tissue>
    </source>
</reference>
<feature type="region of interest" description="Disordered" evidence="6">
    <location>
        <begin position="695"/>
        <end position="806"/>
    </location>
</feature>
<dbReference type="CDD" id="cd00590">
    <property type="entry name" value="RRM_SF"/>
    <property type="match status" value="1"/>
</dbReference>
<evidence type="ECO:0000256" key="3">
    <source>
        <dbReference type="ARBA" id="ARBA00022884"/>
    </source>
</evidence>
<evidence type="ECO:0000313" key="8">
    <source>
        <dbReference type="EMBL" id="KAJ7383158.1"/>
    </source>
</evidence>
<gene>
    <name evidence="8" type="primary">RBM28</name>
    <name evidence="8" type="ORF">OS493_030310</name>
</gene>
<evidence type="ECO:0000256" key="1">
    <source>
        <dbReference type="ARBA" id="ARBA00004123"/>
    </source>
</evidence>
<feature type="domain" description="RRM" evidence="7">
    <location>
        <begin position="590"/>
        <end position="681"/>
    </location>
</feature>
<sequence length="806" mass="91533">MAEDSTEKSKSEDRSVVSQKVLFVRNLPFTTTDQDLENVFSEVGPIKRCFVIRDKGIKSMCRGFGYVTFALADDAQRAIDVVKTFGGRQLNICFADKKPKHEKRKMKQSSGNADVGDADIGDDDNLNTKDKEVKEMSADEEEEMPPKKKLKSNEQEEKAKSQKRATGKDIGRTIVLTKLAQDLNQNHVRKKCRKIGPVEKVIFPVEGRDSPTAFVIFQSHKDAREAVKKLNGKIFKGNFIEASLLSREGKTQNQKSIKKSKLIVRNLSFKCKEEDIRKFFSQFGQITEVHIPIKLEGKRKRSLGFGFVQFSSVFEAAKAVKEANMKEIAGRPVAVDWALSKTIYETKKGHEEETDEKEKSEHEDKGEKKLHKDEEDADDVSGSDSDVEPSERKLGNSDSEDEEEGQNENSDEELNRKETLQTKNLKQSSDVKEGKTLFIRNISFDSSEESLHELFEQYGELDYCKILEDKRTGHSRGMAFVKYKTVESAEQCLTEASKEGSAFSLDNFTLNVTKAVTRGKAAELAKERKMEGNRGESKDKRNLYLAKEGLVMPGSEAAQDLSKADLLKRQKAEAEKKAKLENPNYFVSTTRLCVRNLALNIDDKQLQEIFSNATGRRAHVQKVLVIRSKDRMDSSGRGRSMGYGFVEFANHKDALAALRATNNNPALFGADRRPIVEFSLENSLVLKTKQRRFDKAQYKQQQQGVEEHARDGQPMTNKERRLERNQKRKEARQRKRDAKKIRKLEQPKEGEGAKKSEQSDETRKAEKRASVKSPKVKTGNFPSRTDSGKLDKNNQQKRDHFLFPQT</sequence>
<proteinExistence type="predicted"/>
<dbReference type="SUPFAM" id="SSF54928">
    <property type="entry name" value="RNA-binding domain, RBD"/>
    <property type="match status" value="4"/>
</dbReference>
<dbReference type="InterPro" id="IPR012677">
    <property type="entry name" value="Nucleotide-bd_a/b_plait_sf"/>
</dbReference>
<feature type="compositionally biased region" description="Acidic residues" evidence="6">
    <location>
        <begin position="116"/>
        <end position="125"/>
    </location>
</feature>
<evidence type="ECO:0000256" key="6">
    <source>
        <dbReference type="SAM" id="MobiDB-lite"/>
    </source>
</evidence>
<feature type="compositionally biased region" description="Basic and acidic residues" evidence="6">
    <location>
        <begin position="347"/>
        <end position="374"/>
    </location>
</feature>
<dbReference type="InterPro" id="IPR051945">
    <property type="entry name" value="RRM_MRD1_RNA_proc_ribogen"/>
</dbReference>
<dbReference type="PROSITE" id="PS50102">
    <property type="entry name" value="RRM"/>
    <property type="match status" value="5"/>
</dbReference>
<dbReference type="FunFam" id="3.30.70.330:FF:000182">
    <property type="entry name" value="RNA-binding motif protein 28"/>
    <property type="match status" value="1"/>
</dbReference>
<dbReference type="GO" id="GO:0005730">
    <property type="term" value="C:nucleolus"/>
    <property type="evidence" value="ECO:0007669"/>
    <property type="project" value="TreeGrafter"/>
</dbReference>
<evidence type="ECO:0000259" key="7">
    <source>
        <dbReference type="PROSITE" id="PS50102"/>
    </source>
</evidence>
<protein>
    <submittedName>
        <fullName evidence="8">RNA-binding protein 28</fullName>
    </submittedName>
</protein>
<dbReference type="OrthoDB" id="3945418at2759"/>
<keyword evidence="4" id="KW-0539">Nucleus</keyword>
<dbReference type="SMART" id="SM00360">
    <property type="entry name" value="RRM"/>
    <property type="match status" value="5"/>
</dbReference>
<evidence type="ECO:0000256" key="2">
    <source>
        <dbReference type="ARBA" id="ARBA00022737"/>
    </source>
</evidence>
<feature type="domain" description="RRM" evidence="7">
    <location>
        <begin position="20"/>
        <end position="97"/>
    </location>
</feature>
<dbReference type="PANTHER" id="PTHR48039">
    <property type="entry name" value="RNA-BINDING MOTIF PROTEIN 14B"/>
    <property type="match status" value="1"/>
</dbReference>
<dbReference type="InterPro" id="IPR003954">
    <property type="entry name" value="RRM_euk-type"/>
</dbReference>
<feature type="domain" description="RRM" evidence="7">
    <location>
        <begin position="260"/>
        <end position="340"/>
    </location>
</feature>
<feature type="compositionally biased region" description="Basic and acidic residues" evidence="6">
    <location>
        <begin position="151"/>
        <end position="167"/>
    </location>
</feature>
<dbReference type="GO" id="GO:0003729">
    <property type="term" value="F:mRNA binding"/>
    <property type="evidence" value="ECO:0007669"/>
    <property type="project" value="TreeGrafter"/>
</dbReference>
<feature type="domain" description="RRM" evidence="7">
    <location>
        <begin position="172"/>
        <end position="247"/>
    </location>
</feature>
<feature type="compositionally biased region" description="Basic and acidic residues" evidence="6">
    <location>
        <begin position="126"/>
        <end position="137"/>
    </location>
</feature>
<dbReference type="CDD" id="cd12414">
    <property type="entry name" value="RRM2_RBM28_like"/>
    <property type="match status" value="1"/>
</dbReference>
<feature type="domain" description="RRM" evidence="7">
    <location>
        <begin position="435"/>
        <end position="517"/>
    </location>
</feature>
<comment type="caution">
    <text evidence="8">The sequence shown here is derived from an EMBL/GenBank/DDBJ whole genome shotgun (WGS) entry which is preliminary data.</text>
</comment>
<feature type="compositionally biased region" description="Basic and acidic residues" evidence="6">
    <location>
        <begin position="743"/>
        <end position="769"/>
    </location>
</feature>
<comment type="subcellular location">
    <subcellularLocation>
        <location evidence="1">Nucleus</location>
    </subcellularLocation>
</comment>
<evidence type="ECO:0000256" key="5">
    <source>
        <dbReference type="PROSITE-ProRule" id="PRU00176"/>
    </source>
</evidence>
<evidence type="ECO:0000256" key="4">
    <source>
        <dbReference type="ARBA" id="ARBA00023242"/>
    </source>
</evidence>
<keyword evidence="2" id="KW-0677">Repeat</keyword>
<feature type="compositionally biased region" description="Basic residues" evidence="6">
    <location>
        <begin position="98"/>
        <end position="107"/>
    </location>
</feature>
<dbReference type="Pfam" id="PF00076">
    <property type="entry name" value="RRM_1"/>
    <property type="match status" value="5"/>
</dbReference>
<feature type="region of interest" description="Disordered" evidence="6">
    <location>
        <begin position="98"/>
        <end position="167"/>
    </location>
</feature>
<dbReference type="InterPro" id="IPR000504">
    <property type="entry name" value="RRM_dom"/>
</dbReference>
<name>A0A9X0D2C3_9CNID</name>
<feature type="compositionally biased region" description="Basic and acidic residues" evidence="6">
    <location>
        <begin position="705"/>
        <end position="725"/>
    </location>
</feature>
<dbReference type="EMBL" id="MU825905">
    <property type="protein sequence ID" value="KAJ7383158.1"/>
    <property type="molecule type" value="Genomic_DNA"/>
</dbReference>
<accession>A0A9X0D2C3</accession>
<dbReference type="SMART" id="SM00361">
    <property type="entry name" value="RRM_1"/>
    <property type="match status" value="4"/>
</dbReference>
<feature type="region of interest" description="Disordered" evidence="6">
    <location>
        <begin position="347"/>
        <end position="428"/>
    </location>
</feature>
<keyword evidence="9" id="KW-1185">Reference proteome</keyword>
<dbReference type="AlphaFoldDB" id="A0A9X0D2C3"/>
<feature type="compositionally biased region" description="Acidic residues" evidence="6">
    <location>
        <begin position="398"/>
        <end position="412"/>
    </location>
</feature>
<dbReference type="Gene3D" id="3.30.70.330">
    <property type="match status" value="5"/>
</dbReference>
<feature type="compositionally biased region" description="Basic and acidic residues" evidence="6">
    <location>
        <begin position="786"/>
        <end position="806"/>
    </location>
</feature>
<dbReference type="PANTHER" id="PTHR48039:SF5">
    <property type="entry name" value="RNA-BINDING PROTEIN 28"/>
    <property type="match status" value="1"/>
</dbReference>
<organism evidence="8 9">
    <name type="scientific">Desmophyllum pertusum</name>
    <dbReference type="NCBI Taxonomy" id="174260"/>
    <lineage>
        <taxon>Eukaryota</taxon>
        <taxon>Metazoa</taxon>
        <taxon>Cnidaria</taxon>
        <taxon>Anthozoa</taxon>
        <taxon>Hexacorallia</taxon>
        <taxon>Scleractinia</taxon>
        <taxon>Caryophylliina</taxon>
        <taxon>Caryophylliidae</taxon>
        <taxon>Desmophyllum</taxon>
    </lineage>
</organism>
<dbReference type="CDD" id="cd12416">
    <property type="entry name" value="RRM4_RBM28_like"/>
    <property type="match status" value="1"/>
</dbReference>
<evidence type="ECO:0000313" key="9">
    <source>
        <dbReference type="Proteomes" id="UP001163046"/>
    </source>
</evidence>
<dbReference type="CDD" id="cd12415">
    <property type="entry name" value="RRM3_RBM28_like"/>
    <property type="match status" value="1"/>
</dbReference>
<dbReference type="CDD" id="cd12413">
    <property type="entry name" value="RRM1_RBM28_like"/>
    <property type="match status" value="1"/>
</dbReference>
<feature type="compositionally biased region" description="Basic residues" evidence="6">
    <location>
        <begin position="726"/>
        <end position="742"/>
    </location>
</feature>
<dbReference type="InterPro" id="IPR035979">
    <property type="entry name" value="RBD_domain_sf"/>
</dbReference>